<evidence type="ECO:0000256" key="11">
    <source>
        <dbReference type="ARBA" id="ARBA00023224"/>
    </source>
</evidence>
<dbReference type="PROSITE" id="PS50262">
    <property type="entry name" value="G_PROTEIN_RECEP_F1_2"/>
    <property type="match status" value="1"/>
</dbReference>
<protein>
    <recommendedName>
        <fullName evidence="12">Vomeronasal type-1 receptor</fullName>
    </recommendedName>
</protein>
<dbReference type="EMBL" id="JAATJV010158345">
    <property type="protein sequence ID" value="MBZ3870998.1"/>
    <property type="molecule type" value="Genomic_DNA"/>
</dbReference>
<evidence type="ECO:0000256" key="9">
    <source>
        <dbReference type="ARBA" id="ARBA00023157"/>
    </source>
</evidence>
<evidence type="ECO:0000256" key="4">
    <source>
        <dbReference type="ARBA" id="ARBA00022507"/>
    </source>
</evidence>
<feature type="transmembrane region" description="Helical" evidence="12">
    <location>
        <begin position="238"/>
        <end position="259"/>
    </location>
</feature>
<keyword evidence="3 12" id="KW-1003">Cell membrane</keyword>
<feature type="domain" description="G-protein coupled receptors family 1 profile" evidence="13">
    <location>
        <begin position="24"/>
        <end position="251"/>
    </location>
</feature>
<accession>A0AA41MFP4</accession>
<feature type="transmembrane region" description="Helical" evidence="12">
    <location>
        <begin position="51"/>
        <end position="69"/>
    </location>
</feature>
<evidence type="ECO:0000256" key="10">
    <source>
        <dbReference type="ARBA" id="ARBA00023170"/>
    </source>
</evidence>
<dbReference type="GO" id="GO:0007606">
    <property type="term" value="P:sensory perception of chemical stimulus"/>
    <property type="evidence" value="ECO:0007669"/>
    <property type="project" value="UniProtKB-ARBA"/>
</dbReference>
<evidence type="ECO:0000256" key="6">
    <source>
        <dbReference type="ARBA" id="ARBA00022989"/>
    </source>
</evidence>
<keyword evidence="6 12" id="KW-1133">Transmembrane helix</keyword>
<evidence type="ECO:0000256" key="2">
    <source>
        <dbReference type="ARBA" id="ARBA00010663"/>
    </source>
</evidence>
<dbReference type="AlphaFoldDB" id="A0AA41MFP4"/>
<dbReference type="CDD" id="cd13949">
    <property type="entry name" value="7tm_V1R_pheromone"/>
    <property type="match status" value="1"/>
</dbReference>
<dbReference type="PANTHER" id="PTHR24062">
    <property type="entry name" value="VOMERONASAL TYPE-1 RECEPTOR"/>
    <property type="match status" value="1"/>
</dbReference>
<dbReference type="PRINTS" id="PR01534">
    <property type="entry name" value="VOMERONASL1R"/>
</dbReference>
<evidence type="ECO:0000256" key="1">
    <source>
        <dbReference type="ARBA" id="ARBA00004651"/>
    </source>
</evidence>
<reference evidence="14" key="1">
    <citation type="submission" date="2020-03" db="EMBL/GenBank/DDBJ databases">
        <title>Studies in the Genomics of Life Span.</title>
        <authorList>
            <person name="Glass D."/>
        </authorList>
    </citation>
    <scope>NUCLEOTIDE SEQUENCE</scope>
    <source>
        <strain evidence="14">SUZIE</strain>
        <tissue evidence="14">Muscle</tissue>
    </source>
</reference>
<dbReference type="Pfam" id="PF03402">
    <property type="entry name" value="V1R"/>
    <property type="match status" value="1"/>
</dbReference>
<evidence type="ECO:0000256" key="7">
    <source>
        <dbReference type="ARBA" id="ARBA00023040"/>
    </source>
</evidence>
<evidence type="ECO:0000256" key="5">
    <source>
        <dbReference type="ARBA" id="ARBA00022692"/>
    </source>
</evidence>
<name>A0AA41MFP4_SCICA</name>
<dbReference type="GO" id="GO:0019236">
    <property type="term" value="P:response to pheromone"/>
    <property type="evidence" value="ECO:0007669"/>
    <property type="project" value="UniProtKB-KW"/>
</dbReference>
<evidence type="ECO:0000256" key="8">
    <source>
        <dbReference type="ARBA" id="ARBA00023136"/>
    </source>
</evidence>
<keyword evidence="9" id="KW-1015">Disulfide bond</keyword>
<organism evidence="14 15">
    <name type="scientific">Sciurus carolinensis</name>
    <name type="common">Eastern gray squirrel</name>
    <dbReference type="NCBI Taxonomy" id="30640"/>
    <lineage>
        <taxon>Eukaryota</taxon>
        <taxon>Metazoa</taxon>
        <taxon>Chordata</taxon>
        <taxon>Craniata</taxon>
        <taxon>Vertebrata</taxon>
        <taxon>Euteleostomi</taxon>
        <taxon>Mammalia</taxon>
        <taxon>Eutheria</taxon>
        <taxon>Euarchontoglires</taxon>
        <taxon>Glires</taxon>
        <taxon>Rodentia</taxon>
        <taxon>Sciuromorpha</taxon>
        <taxon>Sciuridae</taxon>
        <taxon>Sciurinae</taxon>
        <taxon>Sciurini</taxon>
        <taxon>Sciurus</taxon>
    </lineage>
</organism>
<dbReference type="SUPFAM" id="SSF81321">
    <property type="entry name" value="Family A G protein-coupled receptor-like"/>
    <property type="match status" value="1"/>
</dbReference>
<comment type="caution">
    <text evidence="14">The sequence shown here is derived from an EMBL/GenBank/DDBJ whole genome shotgun (WGS) entry which is preliminary data.</text>
</comment>
<gene>
    <name evidence="14" type="ORF">SUZIE_110740</name>
</gene>
<evidence type="ECO:0000313" key="14">
    <source>
        <dbReference type="EMBL" id="MBZ3870998.1"/>
    </source>
</evidence>
<feature type="transmembrane region" description="Helical" evidence="12">
    <location>
        <begin position="271"/>
        <end position="290"/>
    </location>
</feature>
<keyword evidence="10 12" id="KW-0675">Receptor</keyword>
<keyword evidence="7 12" id="KW-0297">G-protein coupled receptor</keyword>
<proteinExistence type="inferred from homology"/>
<dbReference type="GO" id="GO:0016503">
    <property type="term" value="F:pheromone receptor activity"/>
    <property type="evidence" value="ECO:0007669"/>
    <property type="project" value="InterPro"/>
</dbReference>
<feature type="transmembrane region" description="Helical" evidence="12">
    <location>
        <begin position="133"/>
        <end position="154"/>
    </location>
</feature>
<keyword evidence="5 12" id="KW-0812">Transmembrane</keyword>
<dbReference type="GO" id="GO:0005886">
    <property type="term" value="C:plasma membrane"/>
    <property type="evidence" value="ECO:0007669"/>
    <property type="project" value="UniProtKB-SubCell"/>
</dbReference>
<keyword evidence="11 12" id="KW-0807">Transducer</keyword>
<keyword evidence="8 12" id="KW-0472">Membrane</keyword>
<feature type="transmembrane region" description="Helical" evidence="12">
    <location>
        <begin position="20"/>
        <end position="39"/>
    </location>
</feature>
<dbReference type="FunFam" id="1.20.1070.10:FF:000051">
    <property type="entry name" value="Vomeronasal type-1 receptor"/>
    <property type="match status" value="1"/>
</dbReference>
<evidence type="ECO:0000313" key="15">
    <source>
        <dbReference type="Proteomes" id="UP001166674"/>
    </source>
</evidence>
<dbReference type="InterPro" id="IPR004072">
    <property type="entry name" value="Vmron_rcpt_1"/>
</dbReference>
<keyword evidence="15" id="KW-1185">Reference proteome</keyword>
<sequence>MTKSNTSYIFIALRNSFSSQIIIGIAANVFLLLFHKVMFFLQRRPKLTDLTIAHLALIHMLMLLIRTFLDTDIFGVEDICNDITCKAVVYLYRLMRSLSVSTTCLLSVLQAITLSPRSSFLAKFKLTSPQNSLCCFLILWVFNMFINVCVLVFIGGPSNDMSALLFFSESCRASPKSHYFNTFFSLIGILRDVFFIGLMALVSVYMVILLCRHKRQCQHLHSTSLSPRASPELRATRTILLLMGFFVVMYFMDCIFSSSSGMMQKNDPARLVVQMLVGNGYATVSALMLISTEKRIIKFFQSTLGKGRICLYSAG</sequence>
<dbReference type="Gene3D" id="1.20.1070.10">
    <property type="entry name" value="Rhodopsin 7-helix transmembrane proteins"/>
    <property type="match status" value="1"/>
</dbReference>
<dbReference type="InterPro" id="IPR017452">
    <property type="entry name" value="GPCR_Rhodpsn_7TM"/>
</dbReference>
<evidence type="ECO:0000259" key="13">
    <source>
        <dbReference type="PROSITE" id="PS50262"/>
    </source>
</evidence>
<evidence type="ECO:0000256" key="3">
    <source>
        <dbReference type="ARBA" id="ARBA00022475"/>
    </source>
</evidence>
<comment type="subcellular location">
    <subcellularLocation>
        <location evidence="1 12">Cell membrane</location>
        <topology evidence="1 12">Multi-pass membrane protein</topology>
    </subcellularLocation>
</comment>
<comment type="similarity">
    <text evidence="2 12">Belongs to the G-protein coupled receptor 1 family.</text>
</comment>
<feature type="transmembrane region" description="Helical" evidence="12">
    <location>
        <begin position="193"/>
        <end position="211"/>
    </location>
</feature>
<dbReference type="Proteomes" id="UP001166674">
    <property type="component" value="Unassembled WGS sequence"/>
</dbReference>
<evidence type="ECO:0000256" key="12">
    <source>
        <dbReference type="RuleBase" id="RU364061"/>
    </source>
</evidence>
<keyword evidence="4 12" id="KW-0589">Pheromone response</keyword>